<evidence type="ECO:0000313" key="2">
    <source>
        <dbReference type="Ensembl" id="ENSCSAVP00000012488.1"/>
    </source>
</evidence>
<dbReference type="SUPFAM" id="SSF48350">
    <property type="entry name" value="GTPase activation domain, GAP"/>
    <property type="match status" value="1"/>
</dbReference>
<protein>
    <recommendedName>
        <fullName evidence="1">Plexin cytoplasmic RasGAP domain-containing protein</fullName>
    </recommendedName>
</protein>
<keyword evidence="3" id="KW-1185">Reference proteome</keyword>
<dbReference type="GO" id="GO:0030334">
    <property type="term" value="P:regulation of cell migration"/>
    <property type="evidence" value="ECO:0007669"/>
    <property type="project" value="TreeGrafter"/>
</dbReference>
<dbReference type="HOGENOM" id="CLU_004205_2_0_1"/>
<dbReference type="AlphaFoldDB" id="H2Z4H6"/>
<dbReference type="InterPro" id="IPR031148">
    <property type="entry name" value="Plexin"/>
</dbReference>
<proteinExistence type="predicted"/>
<feature type="domain" description="Plexin cytoplasmic RasGAP" evidence="1">
    <location>
        <begin position="1"/>
        <end position="168"/>
    </location>
</feature>
<dbReference type="Pfam" id="PF08337">
    <property type="entry name" value="Plexin_cytopl"/>
    <property type="match status" value="1"/>
</dbReference>
<dbReference type="GO" id="GO:0002116">
    <property type="term" value="C:semaphorin receptor complex"/>
    <property type="evidence" value="ECO:0007669"/>
    <property type="project" value="TreeGrafter"/>
</dbReference>
<accession>H2Z4H6</accession>
<organism evidence="2 3">
    <name type="scientific">Ciona savignyi</name>
    <name type="common">Pacific transparent sea squirt</name>
    <dbReference type="NCBI Taxonomy" id="51511"/>
    <lineage>
        <taxon>Eukaryota</taxon>
        <taxon>Metazoa</taxon>
        <taxon>Chordata</taxon>
        <taxon>Tunicata</taxon>
        <taxon>Ascidiacea</taxon>
        <taxon>Phlebobranchia</taxon>
        <taxon>Cionidae</taxon>
        <taxon>Ciona</taxon>
    </lineage>
</organism>
<reference evidence="2" key="2">
    <citation type="submission" date="2025-08" db="UniProtKB">
        <authorList>
            <consortium name="Ensembl"/>
        </authorList>
    </citation>
    <scope>IDENTIFICATION</scope>
</reference>
<dbReference type="InterPro" id="IPR008936">
    <property type="entry name" value="Rho_GTPase_activation_prot"/>
</dbReference>
<sequence length="168" mass="19341">VDGVFNAILKPKPVSMAVRYFFHFLDQEAEKHKITDPEILHIWKTNSLLLRYWVNVLKNPEFVFDTNKTPIVDSCLNVITQAFMDACTTNRKLGHDSPSNKLLYAKDAENYRVMVKEFFVEVASTPVIAIGDIEQILQKQSASYAARFNQMVALNGIYDHLVKYREQV</sequence>
<name>H2Z4H6_CIOSA</name>
<dbReference type="GO" id="GO:0005886">
    <property type="term" value="C:plasma membrane"/>
    <property type="evidence" value="ECO:0007669"/>
    <property type="project" value="TreeGrafter"/>
</dbReference>
<dbReference type="GeneTree" id="ENSGT01150000286928"/>
<evidence type="ECO:0000313" key="3">
    <source>
        <dbReference type="Proteomes" id="UP000007875"/>
    </source>
</evidence>
<reference evidence="2" key="3">
    <citation type="submission" date="2025-09" db="UniProtKB">
        <authorList>
            <consortium name="Ensembl"/>
        </authorList>
    </citation>
    <scope>IDENTIFICATION</scope>
</reference>
<dbReference type="PANTHER" id="PTHR22625:SF70">
    <property type="entry name" value="PLEXIN A, ISOFORM A"/>
    <property type="match status" value="1"/>
</dbReference>
<dbReference type="PANTHER" id="PTHR22625">
    <property type="entry name" value="PLEXIN"/>
    <property type="match status" value="1"/>
</dbReference>
<evidence type="ECO:0000259" key="1">
    <source>
        <dbReference type="Pfam" id="PF08337"/>
    </source>
</evidence>
<dbReference type="GO" id="GO:0017154">
    <property type="term" value="F:semaphorin receptor activity"/>
    <property type="evidence" value="ECO:0007669"/>
    <property type="project" value="InterPro"/>
</dbReference>
<reference evidence="3" key="1">
    <citation type="submission" date="2003-08" db="EMBL/GenBank/DDBJ databases">
        <authorList>
            <person name="Birren B."/>
            <person name="Nusbaum C."/>
            <person name="Abebe A."/>
            <person name="Abouelleil A."/>
            <person name="Adekoya E."/>
            <person name="Ait-zahra M."/>
            <person name="Allen N."/>
            <person name="Allen T."/>
            <person name="An P."/>
            <person name="Anderson M."/>
            <person name="Anderson S."/>
            <person name="Arachchi H."/>
            <person name="Armbruster J."/>
            <person name="Bachantsang P."/>
            <person name="Baldwin J."/>
            <person name="Barry A."/>
            <person name="Bayul T."/>
            <person name="Blitshsteyn B."/>
            <person name="Bloom T."/>
            <person name="Blye J."/>
            <person name="Boguslavskiy L."/>
            <person name="Borowsky M."/>
            <person name="Boukhgalter B."/>
            <person name="Brunache A."/>
            <person name="Butler J."/>
            <person name="Calixte N."/>
            <person name="Calvo S."/>
            <person name="Camarata J."/>
            <person name="Campo K."/>
            <person name="Chang J."/>
            <person name="Cheshatsang Y."/>
            <person name="Citroen M."/>
            <person name="Collymore A."/>
            <person name="Considine T."/>
            <person name="Cook A."/>
            <person name="Cooke P."/>
            <person name="Corum B."/>
            <person name="Cuomo C."/>
            <person name="David R."/>
            <person name="Dawoe T."/>
            <person name="Degray S."/>
            <person name="Dodge S."/>
            <person name="Dooley K."/>
            <person name="Dorje P."/>
            <person name="Dorjee K."/>
            <person name="Dorris L."/>
            <person name="Duffey N."/>
            <person name="Dupes A."/>
            <person name="Elkins T."/>
            <person name="Engels R."/>
            <person name="Erickson J."/>
            <person name="Farina A."/>
            <person name="Faro S."/>
            <person name="Ferreira P."/>
            <person name="Fischer H."/>
            <person name="Fitzgerald M."/>
            <person name="Foley K."/>
            <person name="Gage D."/>
            <person name="Galagan J."/>
            <person name="Gearin G."/>
            <person name="Gnerre S."/>
            <person name="Gnirke A."/>
            <person name="Goyette A."/>
            <person name="Graham J."/>
            <person name="Grandbois E."/>
            <person name="Gyaltsen K."/>
            <person name="Hafez N."/>
            <person name="Hagopian D."/>
            <person name="Hagos B."/>
            <person name="Hall J."/>
            <person name="Hatcher B."/>
            <person name="Heller A."/>
            <person name="Higgins H."/>
            <person name="Honan T."/>
            <person name="Horn A."/>
            <person name="Houde N."/>
            <person name="Hughes L."/>
            <person name="Hulme W."/>
            <person name="Husby E."/>
            <person name="Iliev I."/>
            <person name="Jaffe D."/>
            <person name="Jones C."/>
            <person name="Kamal M."/>
            <person name="Kamat A."/>
            <person name="Kamvysselis M."/>
            <person name="Karlsson E."/>
            <person name="Kells C."/>
            <person name="Kieu A."/>
            <person name="Kisner P."/>
            <person name="Kodira C."/>
            <person name="Kulbokas E."/>
            <person name="Labutti K."/>
            <person name="Lama D."/>
            <person name="Landers T."/>
            <person name="Leger J."/>
            <person name="Levine S."/>
            <person name="Lewis D."/>
            <person name="Lewis T."/>
            <person name="Lindblad-toh K."/>
            <person name="Liu X."/>
            <person name="Lokyitsang T."/>
            <person name="Lokyitsang Y."/>
            <person name="Lucien O."/>
            <person name="Lui A."/>
            <person name="Ma L.J."/>
            <person name="Mabbitt R."/>
            <person name="Macdonald J."/>
            <person name="Maclean C."/>
            <person name="Major J."/>
            <person name="Manning J."/>
            <person name="Marabella R."/>
            <person name="Maru K."/>
            <person name="Matthews C."/>
            <person name="Mauceli E."/>
            <person name="Mccarthy M."/>
            <person name="Mcdonough S."/>
            <person name="Mcghee T."/>
            <person name="Meldrim J."/>
            <person name="Meneus L."/>
            <person name="Mesirov J."/>
            <person name="Mihalev A."/>
            <person name="Mihova T."/>
            <person name="Mikkelsen T."/>
            <person name="Mlenga V."/>
            <person name="Moru K."/>
            <person name="Mozes J."/>
            <person name="Mulrain L."/>
            <person name="Munson G."/>
            <person name="Naylor J."/>
            <person name="Newes C."/>
            <person name="Nguyen C."/>
            <person name="Nguyen N."/>
            <person name="Nguyen T."/>
            <person name="Nicol R."/>
            <person name="Nielsen C."/>
            <person name="Nizzari M."/>
            <person name="Norbu C."/>
            <person name="Norbu N."/>
            <person name="O'donnell P."/>
            <person name="Okoawo O."/>
            <person name="O'leary S."/>
            <person name="Omotosho B."/>
            <person name="O'neill K."/>
            <person name="Osman S."/>
            <person name="Parker S."/>
            <person name="Perrin D."/>
            <person name="Phunkhang P."/>
            <person name="Piqani B."/>
            <person name="Purcell S."/>
            <person name="Rachupka T."/>
            <person name="Ramasamy U."/>
            <person name="Rameau R."/>
            <person name="Ray V."/>
            <person name="Raymond C."/>
            <person name="Retta R."/>
            <person name="Richardson S."/>
            <person name="Rise C."/>
            <person name="Rodriguez J."/>
            <person name="Rogers J."/>
            <person name="Rogov P."/>
            <person name="Rutman M."/>
            <person name="Schupbach R."/>
            <person name="Seaman C."/>
            <person name="Settipalli S."/>
            <person name="Sharpe T."/>
            <person name="Sheridan J."/>
            <person name="Sherpa N."/>
            <person name="Shi J."/>
            <person name="Smirnov S."/>
            <person name="Smith C."/>
            <person name="Sougnez C."/>
            <person name="Spencer B."/>
            <person name="Stalker J."/>
            <person name="Stange-thomann N."/>
            <person name="Stavropoulos S."/>
            <person name="Stetson K."/>
            <person name="Stone C."/>
            <person name="Stone S."/>
            <person name="Stubbs M."/>
            <person name="Talamas J."/>
            <person name="Tchuinga P."/>
            <person name="Tenzing P."/>
            <person name="Tesfaye S."/>
            <person name="Theodore J."/>
            <person name="Thoulutsang Y."/>
            <person name="Topham K."/>
            <person name="Towey S."/>
            <person name="Tsamla T."/>
            <person name="Tsomo N."/>
            <person name="Vallee D."/>
            <person name="Vassiliev H."/>
            <person name="Venkataraman V."/>
            <person name="Vinson J."/>
            <person name="Vo A."/>
            <person name="Wade C."/>
            <person name="Wang S."/>
            <person name="Wangchuk T."/>
            <person name="Wangdi T."/>
            <person name="Whittaker C."/>
            <person name="Wilkinson J."/>
            <person name="Wu Y."/>
            <person name="Wyman D."/>
            <person name="Yadav S."/>
            <person name="Yang S."/>
            <person name="Yang X."/>
            <person name="Yeager S."/>
            <person name="Yee E."/>
            <person name="Young G."/>
            <person name="Zainoun J."/>
            <person name="Zembeck L."/>
            <person name="Zimmer A."/>
            <person name="Zody M."/>
            <person name="Lander E."/>
        </authorList>
    </citation>
    <scope>NUCLEOTIDE SEQUENCE [LARGE SCALE GENOMIC DNA]</scope>
</reference>
<dbReference type="Proteomes" id="UP000007875">
    <property type="component" value="Unassembled WGS sequence"/>
</dbReference>
<dbReference type="Ensembl" id="ENSCSAVT00000012632.1">
    <property type="protein sequence ID" value="ENSCSAVP00000012488.1"/>
    <property type="gene ID" value="ENSCSAVG00000007332.1"/>
</dbReference>
<dbReference type="InterPro" id="IPR013548">
    <property type="entry name" value="Plexin_cytoplasmic_RasGAP_dom"/>
</dbReference>
<dbReference type="Gene3D" id="1.10.506.10">
    <property type="entry name" value="GTPase Activation - p120gap, domain 1"/>
    <property type="match status" value="1"/>
</dbReference>